<evidence type="ECO:0000313" key="2">
    <source>
        <dbReference type="Proteomes" id="UP000028630"/>
    </source>
</evidence>
<proteinExistence type="predicted"/>
<keyword evidence="2" id="KW-1185">Reference proteome</keyword>
<name>A0A084ZUB7_9ENTR</name>
<dbReference type="AlphaFoldDB" id="A0A084ZUB7"/>
<accession>A0A084ZUB7</accession>
<sequence length="78" mass="8789">MKYDLISIPDNASFETTLSIIETNKETLKTALMAALFTEDKAGVKSICALMDELSFIEETMISSNEGRLFYTNNEFTH</sequence>
<evidence type="ECO:0000313" key="1">
    <source>
        <dbReference type="EMBL" id="KFC01062.1"/>
    </source>
</evidence>
<dbReference type="EMBL" id="JMTB01000105">
    <property type="protein sequence ID" value="KFC01062.1"/>
    <property type="molecule type" value="Genomic_DNA"/>
</dbReference>
<organism evidence="1 2">
    <name type="scientific">Trabulsiella guamensis ATCC 49490</name>
    <dbReference type="NCBI Taxonomy" id="1005994"/>
    <lineage>
        <taxon>Bacteria</taxon>
        <taxon>Pseudomonadati</taxon>
        <taxon>Pseudomonadota</taxon>
        <taxon>Gammaproteobacteria</taxon>
        <taxon>Enterobacterales</taxon>
        <taxon>Enterobacteriaceae</taxon>
        <taxon>Trabulsiella</taxon>
    </lineage>
</organism>
<reference evidence="2" key="1">
    <citation type="submission" date="2014-05" db="EMBL/GenBank/DDBJ databases">
        <title>ATOL: Assembling a taxonomically balanced genome-scale reconstruction of the evolutionary history of the Enterobacteriaceae.</title>
        <authorList>
            <person name="Plunkett G. III"/>
            <person name="Neeno-Eckwall E.C."/>
            <person name="Glasner J.D."/>
            <person name="Perna N.T."/>
        </authorList>
    </citation>
    <scope>NUCLEOTIDE SEQUENCE [LARGE SCALE GENOMIC DNA]</scope>
    <source>
        <strain evidence="2">ATCC 49490</strain>
    </source>
</reference>
<dbReference type="RefSeq" id="WP_038160062.1">
    <property type="nucleotide sequence ID" value="NZ_JMTB01000105.1"/>
</dbReference>
<protein>
    <submittedName>
        <fullName evidence="1">Uncharacterized protein</fullName>
    </submittedName>
</protein>
<comment type="caution">
    <text evidence="1">The sequence shown here is derived from an EMBL/GenBank/DDBJ whole genome shotgun (WGS) entry which is preliminary data.</text>
</comment>
<gene>
    <name evidence="1" type="ORF">GTGU_03579</name>
</gene>
<dbReference type="Proteomes" id="UP000028630">
    <property type="component" value="Unassembled WGS sequence"/>
</dbReference>